<evidence type="ECO:0000256" key="2">
    <source>
        <dbReference type="ARBA" id="ARBA00023315"/>
    </source>
</evidence>
<proteinExistence type="inferred from homology"/>
<evidence type="ECO:0000313" key="6">
    <source>
        <dbReference type="Proteomes" id="UP000195981"/>
    </source>
</evidence>
<evidence type="ECO:0000256" key="1">
    <source>
        <dbReference type="ARBA" id="ARBA00022679"/>
    </source>
</evidence>
<accession>A0A1X6X135</accession>
<dbReference type="Proteomes" id="UP000195981">
    <property type="component" value="Unassembled WGS sequence"/>
</dbReference>
<dbReference type="PANTHER" id="PTHR43792:SF8">
    <property type="entry name" value="[RIBOSOMAL PROTEIN US5]-ALANINE N-ACETYLTRANSFERASE"/>
    <property type="match status" value="1"/>
</dbReference>
<name>A0A1X6X135_9MICO</name>
<gene>
    <name evidence="5" type="ORF">FM110_06380</name>
</gene>
<evidence type="ECO:0000313" key="5">
    <source>
        <dbReference type="EMBL" id="SLM91307.1"/>
    </source>
</evidence>
<dbReference type="InterPro" id="IPR051531">
    <property type="entry name" value="N-acetyltransferase"/>
</dbReference>
<protein>
    <submittedName>
        <fullName evidence="5">Ribosomal-protein-S5p-alanine acetyltransferase</fullName>
    </submittedName>
</protein>
<dbReference type="PROSITE" id="PS51186">
    <property type="entry name" value="GNAT"/>
    <property type="match status" value="1"/>
</dbReference>
<dbReference type="EMBL" id="FWFG01000057">
    <property type="protein sequence ID" value="SLM91307.1"/>
    <property type="molecule type" value="Genomic_DNA"/>
</dbReference>
<dbReference type="AlphaFoldDB" id="A0A1X6X135"/>
<dbReference type="Gene3D" id="3.40.630.30">
    <property type="match status" value="1"/>
</dbReference>
<dbReference type="InterPro" id="IPR000182">
    <property type="entry name" value="GNAT_dom"/>
</dbReference>
<evidence type="ECO:0000259" key="4">
    <source>
        <dbReference type="PROSITE" id="PS51186"/>
    </source>
</evidence>
<keyword evidence="6" id="KW-1185">Reference proteome</keyword>
<evidence type="ECO:0000256" key="3">
    <source>
        <dbReference type="ARBA" id="ARBA00038502"/>
    </source>
</evidence>
<feature type="domain" description="N-acetyltransferase" evidence="4">
    <location>
        <begin position="8"/>
        <end position="176"/>
    </location>
</feature>
<dbReference type="SUPFAM" id="SSF55729">
    <property type="entry name" value="Acyl-CoA N-acyltransferases (Nat)"/>
    <property type="match status" value="1"/>
</dbReference>
<dbReference type="InterPro" id="IPR016181">
    <property type="entry name" value="Acyl_CoA_acyltransferase"/>
</dbReference>
<comment type="similarity">
    <text evidence="3">Belongs to the acetyltransferase family. RimJ subfamily.</text>
</comment>
<dbReference type="Pfam" id="PF13302">
    <property type="entry name" value="Acetyltransf_3"/>
    <property type="match status" value="1"/>
</dbReference>
<sequence>MVLRDRELELRPLRRSDRRAFERLRAVDADWLSPWDASDPDPRRRRPSFPAMRRWMEDAARRGMMLPFAITVDERLIGQVTAGPIQYGSASTATLGYWVSRSHAGRGLAPRAVALVIDHCFAELGLHRVQIDVRPENAASLRVVEKLHLRDEGLRRGLIHVDGAWRDHRSFALTAEEVRGDARGAGVLARLRAETEG</sequence>
<dbReference type="GO" id="GO:0008999">
    <property type="term" value="F:protein-N-terminal-alanine acetyltransferase activity"/>
    <property type="evidence" value="ECO:0007669"/>
    <property type="project" value="TreeGrafter"/>
</dbReference>
<dbReference type="PANTHER" id="PTHR43792">
    <property type="entry name" value="GNAT FAMILY, PUTATIVE (AFU_ORTHOLOGUE AFUA_3G00765)-RELATED-RELATED"/>
    <property type="match status" value="1"/>
</dbReference>
<keyword evidence="2" id="KW-0012">Acyltransferase</keyword>
<reference evidence="5 6" key="1">
    <citation type="submission" date="2017-02" db="EMBL/GenBank/DDBJ databases">
        <authorList>
            <person name="Peterson S.W."/>
        </authorList>
    </citation>
    <scope>NUCLEOTIDE SEQUENCE [LARGE SCALE GENOMIC DNA]</scope>
    <source>
        <strain evidence="5 6">CIP104813</strain>
    </source>
</reference>
<dbReference type="GO" id="GO:0005737">
    <property type="term" value="C:cytoplasm"/>
    <property type="evidence" value="ECO:0007669"/>
    <property type="project" value="TreeGrafter"/>
</dbReference>
<keyword evidence="1 5" id="KW-0808">Transferase</keyword>
<organism evidence="5 6">
    <name type="scientific">Brachybacterium nesterenkovii</name>
    <dbReference type="NCBI Taxonomy" id="47847"/>
    <lineage>
        <taxon>Bacteria</taxon>
        <taxon>Bacillati</taxon>
        <taxon>Actinomycetota</taxon>
        <taxon>Actinomycetes</taxon>
        <taxon>Micrococcales</taxon>
        <taxon>Dermabacteraceae</taxon>
        <taxon>Brachybacterium</taxon>
    </lineage>
</organism>